<dbReference type="SUPFAM" id="SSF55811">
    <property type="entry name" value="Nudix"/>
    <property type="match status" value="1"/>
</dbReference>
<accession>A0A1F4ZE40</accession>
<dbReference type="Proteomes" id="UP000177080">
    <property type="component" value="Unassembled WGS sequence"/>
</dbReference>
<dbReference type="Gene3D" id="3.90.79.10">
    <property type="entry name" value="Nucleoside Triphosphate Pyrophosphohydrolase"/>
    <property type="match status" value="1"/>
</dbReference>
<protein>
    <submittedName>
        <fullName evidence="1">Uncharacterized protein</fullName>
    </submittedName>
</protein>
<evidence type="ECO:0000313" key="2">
    <source>
        <dbReference type="Proteomes" id="UP000177080"/>
    </source>
</evidence>
<gene>
    <name evidence="1" type="ORF">A2989_03415</name>
</gene>
<comment type="caution">
    <text evidence="1">The sequence shown here is derived from an EMBL/GenBank/DDBJ whole genome shotgun (WGS) entry which is preliminary data.</text>
</comment>
<evidence type="ECO:0000313" key="1">
    <source>
        <dbReference type="EMBL" id="OGD03704.1"/>
    </source>
</evidence>
<proteinExistence type="predicted"/>
<dbReference type="InterPro" id="IPR015797">
    <property type="entry name" value="NUDIX_hydrolase-like_dom_sf"/>
</dbReference>
<dbReference type="AlphaFoldDB" id="A0A1F4ZE40"/>
<sequence>MRLESVLMHDAIGEKDLAVVPRQNLFSGEYWSGVREMGEEELFQLLSRQMVFKERTEELEKDESLKQVIPYFLVRRDDQYLTARRKNTQGEKRLHGGRLIGFGGHLRAGDIKGRMKDWLEREFDEEIEAEKVLGISFFGVVNHDGPEDNGVHKVHFGLIFEIQVEDEAKIREEDKFQEEEFLPIESLIWKREEMELWSRLVLDFIAQGK</sequence>
<name>A0A1F4ZE40_9BACT</name>
<reference evidence="1 2" key="1">
    <citation type="journal article" date="2016" name="Nat. Commun.">
        <title>Thousands of microbial genomes shed light on interconnected biogeochemical processes in an aquifer system.</title>
        <authorList>
            <person name="Anantharaman K."/>
            <person name="Brown C.T."/>
            <person name="Hug L.A."/>
            <person name="Sharon I."/>
            <person name="Castelle C.J."/>
            <person name="Probst A.J."/>
            <person name="Thomas B.C."/>
            <person name="Singh A."/>
            <person name="Wilkins M.J."/>
            <person name="Karaoz U."/>
            <person name="Brodie E.L."/>
            <person name="Williams K.H."/>
            <person name="Hubbard S.S."/>
            <person name="Banfield J.F."/>
        </authorList>
    </citation>
    <scope>NUCLEOTIDE SEQUENCE [LARGE SCALE GENOMIC DNA]</scope>
</reference>
<dbReference type="EMBL" id="MEXN01000005">
    <property type="protein sequence ID" value="OGD03704.1"/>
    <property type="molecule type" value="Genomic_DNA"/>
</dbReference>
<organism evidence="1 2">
    <name type="scientific">Candidatus Amesbacteria bacterium RIFCSPLOWO2_01_FULL_48_25</name>
    <dbReference type="NCBI Taxonomy" id="1797259"/>
    <lineage>
        <taxon>Bacteria</taxon>
        <taxon>Candidatus Amesiibacteriota</taxon>
    </lineage>
</organism>
<dbReference type="STRING" id="1797259.A2989_03415"/>